<reference evidence="1" key="2">
    <citation type="submission" date="2018-04" db="EMBL/GenBank/DDBJ databases">
        <title>OnivRS2 (Oryza nivara Reference Sequence Version 2).</title>
        <authorList>
            <person name="Zhang J."/>
            <person name="Kudrna D."/>
            <person name="Lee S."/>
            <person name="Talag J."/>
            <person name="Rajasekar S."/>
            <person name="Welchert J."/>
            <person name="Hsing Y.-I."/>
            <person name="Wing R.A."/>
        </authorList>
    </citation>
    <scope>NUCLEOTIDE SEQUENCE [LARGE SCALE GENOMIC DNA]</scope>
    <source>
        <strain evidence="1">SL10</strain>
    </source>
</reference>
<organism evidence="1">
    <name type="scientific">Oryza nivara</name>
    <name type="common">Indian wild rice</name>
    <name type="synonym">Oryza sativa f. spontanea</name>
    <dbReference type="NCBI Taxonomy" id="4536"/>
    <lineage>
        <taxon>Eukaryota</taxon>
        <taxon>Viridiplantae</taxon>
        <taxon>Streptophyta</taxon>
        <taxon>Embryophyta</taxon>
        <taxon>Tracheophyta</taxon>
        <taxon>Spermatophyta</taxon>
        <taxon>Magnoliopsida</taxon>
        <taxon>Liliopsida</taxon>
        <taxon>Poales</taxon>
        <taxon>Poaceae</taxon>
        <taxon>BOP clade</taxon>
        <taxon>Oryzoideae</taxon>
        <taxon>Oryzeae</taxon>
        <taxon>Oryzinae</taxon>
        <taxon>Oryza</taxon>
    </lineage>
</organism>
<protein>
    <submittedName>
        <fullName evidence="1">Uncharacterized protein</fullName>
    </submittedName>
</protein>
<dbReference type="HOGENOM" id="CLU_2726523_0_0_1"/>
<dbReference type="Gramene" id="ONIVA02G29740.1">
    <property type="protein sequence ID" value="ONIVA02G29740.1"/>
    <property type="gene ID" value="ONIVA02G29740"/>
</dbReference>
<evidence type="ECO:0000313" key="1">
    <source>
        <dbReference type="EnsemblPlants" id="ONIVA02G29740.1"/>
    </source>
</evidence>
<proteinExistence type="predicted"/>
<dbReference type="SUPFAM" id="SSF49870">
    <property type="entry name" value="Osmotin, thaumatin-like protein"/>
    <property type="match status" value="1"/>
</dbReference>
<dbReference type="Proteomes" id="UP000006591">
    <property type="component" value="Chromosome 2"/>
</dbReference>
<accession>A0A0E0GAY1</accession>
<evidence type="ECO:0000313" key="2">
    <source>
        <dbReference type="Proteomes" id="UP000006591"/>
    </source>
</evidence>
<reference evidence="1" key="1">
    <citation type="submission" date="2015-04" db="UniProtKB">
        <authorList>
            <consortium name="EnsemblPlants"/>
        </authorList>
    </citation>
    <scope>IDENTIFICATION</scope>
    <source>
        <strain evidence="1">SL10</strain>
    </source>
</reference>
<name>A0A0E0GAY1_ORYNI</name>
<dbReference type="EnsemblPlants" id="ONIVA02G29740.1">
    <property type="protein sequence ID" value="ONIVA02G29740.1"/>
    <property type="gene ID" value="ONIVA02G29740"/>
</dbReference>
<dbReference type="InterPro" id="IPR037176">
    <property type="entry name" value="Osmotin/thaumatin-like_sf"/>
</dbReference>
<keyword evidence="2" id="KW-1185">Reference proteome</keyword>
<sequence>MAHLTPGLVWAVNVFPRRHRLASTGCSLSGSGNTVFAQAISKSGDCGGRLNCTVPGTPPDGRLWSRAIRAMA</sequence>
<dbReference type="AlphaFoldDB" id="A0A0E0GAY1"/>